<evidence type="ECO:0000313" key="4">
    <source>
        <dbReference type="Proteomes" id="UP001139308"/>
    </source>
</evidence>
<dbReference type="Pfam" id="PF00582">
    <property type="entry name" value="Usp"/>
    <property type="match status" value="1"/>
</dbReference>
<name>A0A9X1RW14_9BURK</name>
<dbReference type="Proteomes" id="UP001139308">
    <property type="component" value="Unassembled WGS sequence"/>
</dbReference>
<gene>
    <name evidence="3" type="ORF">L5014_27100</name>
</gene>
<feature type="domain" description="UspA" evidence="2">
    <location>
        <begin position="207"/>
        <end position="268"/>
    </location>
</feature>
<accession>A0A9X1RW14</accession>
<dbReference type="EMBL" id="JAKLJA010000029">
    <property type="protein sequence ID" value="MCG5076967.1"/>
    <property type="molecule type" value="Genomic_DNA"/>
</dbReference>
<reference evidence="3" key="1">
    <citation type="submission" date="2022-01" db="EMBL/GenBank/DDBJ databases">
        <title>Genome sequence and assembly of Parabukholderia sp. RG36.</title>
        <authorList>
            <person name="Chhetri G."/>
        </authorList>
    </citation>
    <scope>NUCLEOTIDE SEQUENCE</scope>
    <source>
        <strain evidence="3">RG36</strain>
    </source>
</reference>
<comment type="similarity">
    <text evidence="1">Belongs to the universal stress protein A family.</text>
</comment>
<dbReference type="AlphaFoldDB" id="A0A9X1RW14"/>
<evidence type="ECO:0000259" key="2">
    <source>
        <dbReference type="Pfam" id="PF00582"/>
    </source>
</evidence>
<sequence>MRRSATQLTNTPVVVAPFSRIVVLITGREHVAALLDCVAGWAQAGARVRVAALAGGPSDEETGTRAAQGAFRRLILSATVDAACETLVRCGIEADPEIVELHESERQTAALARAMCAWQADLAIGAPSNPVALAGSTERPVLVLPQPFVRRCPVPPQRIFVASDGSAASAVAVREAARVAVAGAALRVGYLACDPASARHPEDFDAVVLEAQHDGDAASHAIVEAALQWRADLLVLGTRGGHEGGRWRFGSVAADVAQRIVLPLLLVPQPSGHASLAAGSRIH</sequence>
<dbReference type="RefSeq" id="WP_238466873.1">
    <property type="nucleotide sequence ID" value="NZ_JAKLJA010000029.1"/>
</dbReference>
<organism evidence="3 4">
    <name type="scientific">Paraburkholderia tagetis</name>
    <dbReference type="NCBI Taxonomy" id="2913261"/>
    <lineage>
        <taxon>Bacteria</taxon>
        <taxon>Pseudomonadati</taxon>
        <taxon>Pseudomonadota</taxon>
        <taxon>Betaproteobacteria</taxon>
        <taxon>Burkholderiales</taxon>
        <taxon>Burkholderiaceae</taxon>
        <taxon>Paraburkholderia</taxon>
    </lineage>
</organism>
<comment type="caution">
    <text evidence="3">The sequence shown here is derived from an EMBL/GenBank/DDBJ whole genome shotgun (WGS) entry which is preliminary data.</text>
</comment>
<dbReference type="Gene3D" id="3.40.50.12370">
    <property type="match status" value="1"/>
</dbReference>
<evidence type="ECO:0000313" key="3">
    <source>
        <dbReference type="EMBL" id="MCG5076967.1"/>
    </source>
</evidence>
<dbReference type="InterPro" id="IPR006015">
    <property type="entry name" value="Universal_stress_UspA"/>
</dbReference>
<keyword evidence="4" id="KW-1185">Reference proteome</keyword>
<proteinExistence type="inferred from homology"/>
<dbReference type="InterPro" id="IPR006016">
    <property type="entry name" value="UspA"/>
</dbReference>
<dbReference type="SUPFAM" id="SSF52402">
    <property type="entry name" value="Adenine nucleotide alpha hydrolases-like"/>
    <property type="match status" value="1"/>
</dbReference>
<evidence type="ECO:0000256" key="1">
    <source>
        <dbReference type="ARBA" id="ARBA00008791"/>
    </source>
</evidence>
<dbReference type="PRINTS" id="PR01438">
    <property type="entry name" value="UNVRSLSTRESS"/>
</dbReference>
<protein>
    <submittedName>
        <fullName evidence="3">Universal stress protein</fullName>
    </submittedName>
</protein>